<reference evidence="1 2" key="1">
    <citation type="submission" date="2019-03" db="EMBL/GenBank/DDBJ databases">
        <title>Nematode-trapping fungi genome.</title>
        <authorList>
            <person name="Vidal-Diez De Ulzurrun G."/>
        </authorList>
    </citation>
    <scope>NUCLEOTIDE SEQUENCE [LARGE SCALE GENOMIC DNA]</scope>
    <source>
        <strain evidence="1 2">TWF154</strain>
    </source>
</reference>
<evidence type="ECO:0000313" key="1">
    <source>
        <dbReference type="EMBL" id="TGJ70629.1"/>
    </source>
</evidence>
<name>A0A7C8JXB0_ORBOL</name>
<dbReference type="Proteomes" id="UP000297595">
    <property type="component" value="Unassembled WGS sequence"/>
</dbReference>
<dbReference type="EMBL" id="SOZJ01000002">
    <property type="protein sequence ID" value="TGJ70629.1"/>
    <property type="molecule type" value="Genomic_DNA"/>
</dbReference>
<gene>
    <name evidence="1" type="ORF">EYR41_002664</name>
</gene>
<evidence type="ECO:0000313" key="2">
    <source>
        <dbReference type="Proteomes" id="UP000297595"/>
    </source>
</evidence>
<comment type="caution">
    <text evidence="1">The sequence shown here is derived from an EMBL/GenBank/DDBJ whole genome shotgun (WGS) entry which is preliminary data.</text>
</comment>
<protein>
    <submittedName>
        <fullName evidence="1">Uncharacterized protein</fullName>
    </submittedName>
</protein>
<organism evidence="1 2">
    <name type="scientific">Orbilia oligospora</name>
    <name type="common">Nematode-trapping fungus</name>
    <name type="synonym">Arthrobotrys oligospora</name>
    <dbReference type="NCBI Taxonomy" id="2813651"/>
    <lineage>
        <taxon>Eukaryota</taxon>
        <taxon>Fungi</taxon>
        <taxon>Dikarya</taxon>
        <taxon>Ascomycota</taxon>
        <taxon>Pezizomycotina</taxon>
        <taxon>Orbiliomycetes</taxon>
        <taxon>Orbiliales</taxon>
        <taxon>Orbiliaceae</taxon>
        <taxon>Orbilia</taxon>
    </lineage>
</organism>
<accession>A0A7C8JXB0</accession>
<sequence length="82" mass="9239">MAKNGVTIFTSRGFTASAARTESGSTAQQIRIDTHLEKLPYRRGKKDEFRLVAILSNWFATTELQRRLFSILPGYASLVFSL</sequence>
<proteinExistence type="predicted"/>
<dbReference type="AlphaFoldDB" id="A0A7C8JXB0"/>